<dbReference type="CDD" id="cd12148">
    <property type="entry name" value="fungal_TF_MHR"/>
    <property type="match status" value="1"/>
</dbReference>
<evidence type="ECO:0000256" key="7">
    <source>
        <dbReference type="SAM" id="MobiDB-lite"/>
    </source>
</evidence>
<dbReference type="EMBL" id="KE384747">
    <property type="protein sequence ID" value="KJK76054.1"/>
    <property type="molecule type" value="Genomic_DNA"/>
</dbReference>
<dbReference type="InterPro" id="IPR007219">
    <property type="entry name" value="XnlR_reg_dom"/>
</dbReference>
<evidence type="ECO:0000256" key="4">
    <source>
        <dbReference type="ARBA" id="ARBA00023125"/>
    </source>
</evidence>
<evidence type="ECO:0000313" key="9">
    <source>
        <dbReference type="EMBL" id="KJK76054.1"/>
    </source>
</evidence>
<dbReference type="InterPro" id="IPR052478">
    <property type="entry name" value="Metabolite_Synth_Reg"/>
</dbReference>
<dbReference type="InterPro" id="IPR036864">
    <property type="entry name" value="Zn2-C6_fun-type_DNA-bd_sf"/>
</dbReference>
<evidence type="ECO:0000256" key="1">
    <source>
        <dbReference type="ARBA" id="ARBA00022723"/>
    </source>
</evidence>
<dbReference type="GO" id="GO:0003677">
    <property type="term" value="F:DNA binding"/>
    <property type="evidence" value="ECO:0007669"/>
    <property type="project" value="UniProtKB-KW"/>
</dbReference>
<evidence type="ECO:0000256" key="3">
    <source>
        <dbReference type="ARBA" id="ARBA00023015"/>
    </source>
</evidence>
<dbReference type="GO" id="GO:0000981">
    <property type="term" value="F:DNA-binding transcription factor activity, RNA polymerase II-specific"/>
    <property type="evidence" value="ECO:0007669"/>
    <property type="project" value="InterPro"/>
</dbReference>
<keyword evidence="2" id="KW-0862">Zinc</keyword>
<keyword evidence="5" id="KW-0804">Transcription</keyword>
<evidence type="ECO:0000313" key="10">
    <source>
        <dbReference type="Proteomes" id="UP000054544"/>
    </source>
</evidence>
<dbReference type="OrthoDB" id="9986881at2759"/>
<organism evidence="9 10">
    <name type="scientific">Metarhizium anisopliae BRIP 53293</name>
    <dbReference type="NCBI Taxonomy" id="1291518"/>
    <lineage>
        <taxon>Eukaryota</taxon>
        <taxon>Fungi</taxon>
        <taxon>Dikarya</taxon>
        <taxon>Ascomycota</taxon>
        <taxon>Pezizomycotina</taxon>
        <taxon>Sordariomycetes</taxon>
        <taxon>Hypocreomycetidae</taxon>
        <taxon>Hypocreales</taxon>
        <taxon>Clavicipitaceae</taxon>
        <taxon>Metarhizium</taxon>
    </lineage>
</organism>
<dbReference type="InterPro" id="IPR001138">
    <property type="entry name" value="Zn2Cys6_DnaBD"/>
</dbReference>
<dbReference type="Proteomes" id="UP000054544">
    <property type="component" value="Unassembled WGS sequence"/>
</dbReference>
<dbReference type="GO" id="GO:0006351">
    <property type="term" value="P:DNA-templated transcription"/>
    <property type="evidence" value="ECO:0007669"/>
    <property type="project" value="InterPro"/>
</dbReference>
<evidence type="ECO:0000259" key="8">
    <source>
        <dbReference type="PROSITE" id="PS50048"/>
    </source>
</evidence>
<feature type="domain" description="Zn(2)-C6 fungal-type" evidence="8">
    <location>
        <begin position="14"/>
        <end position="43"/>
    </location>
</feature>
<evidence type="ECO:0000256" key="6">
    <source>
        <dbReference type="ARBA" id="ARBA00023242"/>
    </source>
</evidence>
<evidence type="ECO:0000256" key="5">
    <source>
        <dbReference type="ARBA" id="ARBA00023163"/>
    </source>
</evidence>
<evidence type="ECO:0000256" key="2">
    <source>
        <dbReference type="ARBA" id="ARBA00022833"/>
    </source>
</evidence>
<dbReference type="Pfam" id="PF00172">
    <property type="entry name" value="Zn_clus"/>
    <property type="match status" value="1"/>
</dbReference>
<gene>
    <name evidence="9" type="ORF">H634G_08459</name>
</gene>
<dbReference type="PROSITE" id="PS00463">
    <property type="entry name" value="ZN2_CY6_FUNGAL_1"/>
    <property type="match status" value="1"/>
</dbReference>
<keyword evidence="10" id="KW-1185">Reference proteome</keyword>
<feature type="compositionally biased region" description="Low complexity" evidence="7">
    <location>
        <begin position="76"/>
        <end position="89"/>
    </location>
</feature>
<keyword evidence="4" id="KW-0238">DNA-binding</keyword>
<protein>
    <recommendedName>
        <fullName evidence="8">Zn(2)-C6 fungal-type domain-containing protein</fullName>
    </recommendedName>
</protein>
<keyword evidence="1" id="KW-0479">Metal-binding</keyword>
<dbReference type="PANTHER" id="PTHR31779:SF5">
    <property type="entry name" value="ZN(II)2CYS6 TRANSCRIPTION FACTOR (EUROFUNG)"/>
    <property type="match status" value="1"/>
</dbReference>
<dbReference type="GO" id="GO:0009410">
    <property type="term" value="P:response to xenobiotic stimulus"/>
    <property type="evidence" value="ECO:0007669"/>
    <property type="project" value="TreeGrafter"/>
</dbReference>
<feature type="region of interest" description="Disordered" evidence="7">
    <location>
        <begin position="48"/>
        <end position="98"/>
    </location>
</feature>
<sequence>MTPSTTGRKRSRLACQTCRDLKRRCDGARPCGTCVRFEYECIYHEGKTRKGRRPQSLEHTAPAIKPPTPAAVRLMSAQASPEEAAQSTSGVPPHNQARSLEANSGSAFVRKLALRLDPKKNPRMHTFAWNAFLGSRQAKRIPVYHAITELLSLQRMQELATVYFQQVDPIYGFIDRHEVTRHIQLRWTAQMVQQASDAVLCGIAALGCLFSRVHSDQAELDLVESARMLLEQSMSTPATVTSITAWLLRVVYLRVAGTHYEAWMASSMVMHMIEAAGLTVESSSESALPSTRQEVDSETARRIVLVAQHLNIWMSFDMGLTRVSLSNISIAMLPTPRPGDYTYEISELLPFSIELDPERKPTAAELETALHTVLSRAHSIPPTVLAQCNLALCLCRRLRSLEVSLAESILQKILVLTTNGIQAAQAILAARAPWHHMAYVPFQIVCVLLAIDTVSSISQLRDAMQCLKDISAVYNTKATEDALKTARSLVLLHQRGKEMFASALSDILKLCPANPVDVVSETSPTLSDGTEWMDGFPMDFSNLQYFDIEQFLNPGFFWNAGSNGMIMLNASDTGVLIH</sequence>
<dbReference type="GO" id="GO:0008270">
    <property type="term" value="F:zinc ion binding"/>
    <property type="evidence" value="ECO:0007669"/>
    <property type="project" value="InterPro"/>
</dbReference>
<accession>A0A0D9NQ32</accession>
<dbReference type="SUPFAM" id="SSF57701">
    <property type="entry name" value="Zn2/Cys6 DNA-binding domain"/>
    <property type="match status" value="1"/>
</dbReference>
<name>A0A0D9NQ32_METAN</name>
<keyword evidence="3" id="KW-0805">Transcription regulation</keyword>
<keyword evidence="6" id="KW-0539">Nucleus</keyword>
<dbReference type="PANTHER" id="PTHR31779">
    <property type="entry name" value="2-NITROPROPANE DIOXYGENASE FAMILY, PUTATIVE (AFU_ORTHOLOGUE AFUA_2G17430)-RELATED"/>
    <property type="match status" value="1"/>
</dbReference>
<dbReference type="CDD" id="cd00067">
    <property type="entry name" value="GAL4"/>
    <property type="match status" value="1"/>
</dbReference>
<dbReference type="Pfam" id="PF04082">
    <property type="entry name" value="Fungal_trans"/>
    <property type="match status" value="1"/>
</dbReference>
<dbReference type="PROSITE" id="PS50048">
    <property type="entry name" value="ZN2_CY6_FUNGAL_2"/>
    <property type="match status" value="1"/>
</dbReference>
<dbReference type="Gene3D" id="4.10.240.10">
    <property type="entry name" value="Zn(2)-C6 fungal-type DNA-binding domain"/>
    <property type="match status" value="1"/>
</dbReference>
<proteinExistence type="predicted"/>
<dbReference type="SMART" id="SM00066">
    <property type="entry name" value="GAL4"/>
    <property type="match status" value="1"/>
</dbReference>
<dbReference type="AlphaFoldDB" id="A0A0D9NQ32"/>
<reference evidence="10" key="1">
    <citation type="journal article" date="2014" name="BMC Genomics">
        <title>The genome sequence of the biocontrol fungus Metarhizium anisopliae and comparative genomics of Metarhizium species.</title>
        <authorList>
            <person name="Pattemore J.A."/>
            <person name="Hane J.K."/>
            <person name="Williams A.H."/>
            <person name="Wilson B.A."/>
            <person name="Stodart B.J."/>
            <person name="Ash G.J."/>
        </authorList>
    </citation>
    <scope>NUCLEOTIDE SEQUENCE [LARGE SCALE GENOMIC DNA]</scope>
    <source>
        <strain evidence="10">BRIP 53293</strain>
    </source>
</reference>